<feature type="compositionally biased region" description="Low complexity" evidence="4">
    <location>
        <begin position="235"/>
        <end position="252"/>
    </location>
</feature>
<comment type="caution">
    <text evidence="7">The sequence shown here is derived from an EMBL/GenBank/DDBJ whole genome shotgun (WGS) entry which is preliminary data.</text>
</comment>
<evidence type="ECO:0000256" key="1">
    <source>
        <dbReference type="ARBA" id="ARBA00010541"/>
    </source>
</evidence>
<feature type="compositionally biased region" description="Gly residues" evidence="4">
    <location>
        <begin position="253"/>
        <end position="277"/>
    </location>
</feature>
<dbReference type="PANTHER" id="PTHR43343:SF3">
    <property type="entry name" value="PROTEASE DO-LIKE 8, CHLOROPLASTIC"/>
    <property type="match status" value="1"/>
</dbReference>
<dbReference type="InterPro" id="IPR001940">
    <property type="entry name" value="Peptidase_S1C"/>
</dbReference>
<dbReference type="Proteomes" id="UP000578077">
    <property type="component" value="Unassembled WGS sequence"/>
</dbReference>
<dbReference type="AlphaFoldDB" id="A0A841EED9"/>
<dbReference type="GO" id="GO:0006508">
    <property type="term" value="P:proteolysis"/>
    <property type="evidence" value="ECO:0007669"/>
    <property type="project" value="UniProtKB-KW"/>
</dbReference>
<evidence type="ECO:0000256" key="4">
    <source>
        <dbReference type="SAM" id="MobiDB-lite"/>
    </source>
</evidence>
<feature type="compositionally biased region" description="Low complexity" evidence="4">
    <location>
        <begin position="109"/>
        <end position="122"/>
    </location>
</feature>
<evidence type="ECO:0000256" key="3">
    <source>
        <dbReference type="ARBA" id="ARBA00022801"/>
    </source>
</evidence>
<accession>A0A841EED9</accession>
<dbReference type="Pfam" id="PF13365">
    <property type="entry name" value="Trypsin_2"/>
    <property type="match status" value="1"/>
</dbReference>
<keyword evidence="5" id="KW-0812">Transmembrane</keyword>
<feature type="compositionally biased region" description="Gly residues" evidence="4">
    <location>
        <begin position="220"/>
        <end position="234"/>
    </location>
</feature>
<dbReference type="InterPro" id="IPR001478">
    <property type="entry name" value="PDZ"/>
</dbReference>
<dbReference type="SUPFAM" id="SSF50156">
    <property type="entry name" value="PDZ domain-like"/>
    <property type="match status" value="1"/>
</dbReference>
<keyword evidence="5" id="KW-1133">Transmembrane helix</keyword>
<dbReference type="Gene3D" id="2.40.10.10">
    <property type="entry name" value="Trypsin-like serine proteases"/>
    <property type="match status" value="2"/>
</dbReference>
<evidence type="ECO:0000259" key="6">
    <source>
        <dbReference type="SMART" id="SM00228"/>
    </source>
</evidence>
<dbReference type="Pfam" id="PF13180">
    <property type="entry name" value="PDZ_2"/>
    <property type="match status" value="1"/>
</dbReference>
<dbReference type="EMBL" id="JACHLY010000001">
    <property type="protein sequence ID" value="MBB5999278.1"/>
    <property type="molecule type" value="Genomic_DNA"/>
</dbReference>
<dbReference type="PRINTS" id="PR00834">
    <property type="entry name" value="PROTEASES2C"/>
</dbReference>
<keyword evidence="8" id="KW-1185">Reference proteome</keyword>
<evidence type="ECO:0000256" key="5">
    <source>
        <dbReference type="SAM" id="Phobius"/>
    </source>
</evidence>
<evidence type="ECO:0000313" key="7">
    <source>
        <dbReference type="EMBL" id="MBB5999278.1"/>
    </source>
</evidence>
<dbReference type="SUPFAM" id="SSF50494">
    <property type="entry name" value="Trypsin-like serine proteases"/>
    <property type="match status" value="1"/>
</dbReference>
<keyword evidence="2 7" id="KW-0645">Protease</keyword>
<gene>
    <name evidence="7" type="ORF">HNR25_003029</name>
</gene>
<dbReference type="Gene3D" id="2.30.42.10">
    <property type="match status" value="1"/>
</dbReference>
<feature type="region of interest" description="Disordered" evidence="4">
    <location>
        <begin position="1"/>
        <end position="299"/>
    </location>
</feature>
<keyword evidence="5" id="KW-0472">Membrane</keyword>
<proteinExistence type="inferred from homology"/>
<reference evidence="7 8" key="1">
    <citation type="submission" date="2020-08" db="EMBL/GenBank/DDBJ databases">
        <title>Sequencing the genomes of 1000 actinobacteria strains.</title>
        <authorList>
            <person name="Klenk H.-P."/>
        </authorList>
    </citation>
    <scope>NUCLEOTIDE SEQUENCE [LARGE SCALE GENOMIC DNA]</scope>
    <source>
        <strain evidence="7 8">DSM 44593</strain>
    </source>
</reference>
<organism evidence="7 8">
    <name type="scientific">Streptomonospora salina</name>
    <dbReference type="NCBI Taxonomy" id="104205"/>
    <lineage>
        <taxon>Bacteria</taxon>
        <taxon>Bacillati</taxon>
        <taxon>Actinomycetota</taxon>
        <taxon>Actinomycetes</taxon>
        <taxon>Streptosporangiales</taxon>
        <taxon>Nocardiopsidaceae</taxon>
        <taxon>Streptomonospora</taxon>
    </lineage>
</organism>
<dbReference type="RefSeq" id="WP_184636009.1">
    <property type="nucleotide sequence ID" value="NZ_BAABKT010000026.1"/>
</dbReference>
<dbReference type="PANTHER" id="PTHR43343">
    <property type="entry name" value="PEPTIDASE S12"/>
    <property type="match status" value="1"/>
</dbReference>
<dbReference type="InterPro" id="IPR009003">
    <property type="entry name" value="Peptidase_S1_PA"/>
</dbReference>
<dbReference type="SMART" id="SM00228">
    <property type="entry name" value="PDZ"/>
    <property type="match status" value="1"/>
</dbReference>
<feature type="compositionally biased region" description="Low complexity" evidence="4">
    <location>
        <begin position="172"/>
        <end position="195"/>
    </location>
</feature>
<feature type="compositionally biased region" description="Polar residues" evidence="4">
    <location>
        <begin position="478"/>
        <end position="490"/>
    </location>
</feature>
<feature type="region of interest" description="Disordered" evidence="4">
    <location>
        <begin position="474"/>
        <end position="514"/>
    </location>
</feature>
<feature type="domain" description="PDZ" evidence="6">
    <location>
        <begin position="563"/>
        <end position="661"/>
    </location>
</feature>
<evidence type="ECO:0000313" key="8">
    <source>
        <dbReference type="Proteomes" id="UP000578077"/>
    </source>
</evidence>
<sequence length="680" mass="66279">MSASDPNQGFPAGGEDGVGRPAEPADTSADPVGSGAGPASSAEPADSAQQPEAAAGSGADPEPGTGPSGAASGGEPEGRGSETTGPWRSAVANRPPRAGVPDEAGEGPDGAAPAGAASAGAEAAREEPSAADDQAGRRPEPPQPQPYRDPSAAAPEEQPQWAYPQDASQTTPHAQHPPAAPSAGPSEAGASAGPAGPAPGPYAPPPAHPGGTESASWSGAGAGAPGHPGGGPYGPGTDPGAPYSGGWPAPGAHPGGPGYPGHPGHPGGPAGPGGPGGGYPPPPYGEGHPGGPHGDEQRTPSFFRRNTVVLVAAATALITSLVVGPAAAALTAWLFGGGGTSALDGDSGGSVSSGDVSAVADQALPSVVSIGAGQGAGSGVIISSDGRILTNSHVVTAAEGDTVDVAFNDGSEAPAQILGSDPVSDLAVIEAQNKSGLTTAELGDSDKVEVGADVVAIGSPLGLQGTVTNGVVSAMNRPVNTGTSGQQQEPENPFGLPEDPEQEEQQEQDQEQLQTSTVINAIQTDAPINPGNSGGPLMNMNGEVIGINTAIASTSSMGQAGSIGLGFSIPINQAKPIAQQLIEDGSADYAAVEATITQGNGAGSRIVDTSDGGAADQAGLERGDRVTHVDGEKVDDPNALIAAIRAHQPGDTITIGYVRDDEEHETEVTLSAQSSDSLNG</sequence>
<dbReference type="InterPro" id="IPR051201">
    <property type="entry name" value="Chloro_Bact_Ser_Proteases"/>
</dbReference>
<feature type="compositionally biased region" description="Basic and acidic residues" evidence="4">
    <location>
        <begin position="123"/>
        <end position="140"/>
    </location>
</feature>
<feature type="compositionally biased region" description="Low complexity" evidence="4">
    <location>
        <begin position="28"/>
        <end position="48"/>
    </location>
</feature>
<feature type="compositionally biased region" description="Low complexity" evidence="4">
    <location>
        <begin position="61"/>
        <end position="74"/>
    </location>
</feature>
<name>A0A841EED9_9ACTN</name>
<feature type="compositionally biased region" description="Acidic residues" evidence="4">
    <location>
        <begin position="498"/>
        <end position="510"/>
    </location>
</feature>
<protein>
    <submittedName>
        <fullName evidence="7">Putative serine protease PepD</fullName>
        <ecNumber evidence="7">3.4.21.-</ecNumber>
    </submittedName>
</protein>
<dbReference type="GO" id="GO:0004252">
    <property type="term" value="F:serine-type endopeptidase activity"/>
    <property type="evidence" value="ECO:0007669"/>
    <property type="project" value="InterPro"/>
</dbReference>
<dbReference type="InterPro" id="IPR036034">
    <property type="entry name" value="PDZ_sf"/>
</dbReference>
<evidence type="ECO:0000256" key="2">
    <source>
        <dbReference type="ARBA" id="ARBA00022670"/>
    </source>
</evidence>
<feature type="compositionally biased region" description="Pro residues" evidence="4">
    <location>
        <begin position="196"/>
        <end position="208"/>
    </location>
</feature>
<dbReference type="EC" id="3.4.21.-" evidence="7"/>
<feature type="transmembrane region" description="Helical" evidence="5">
    <location>
        <begin position="308"/>
        <end position="335"/>
    </location>
</feature>
<keyword evidence="3 7" id="KW-0378">Hydrolase</keyword>
<comment type="similarity">
    <text evidence="1">Belongs to the peptidase S1C family.</text>
</comment>
<dbReference type="InterPro" id="IPR043504">
    <property type="entry name" value="Peptidase_S1_PA_chymotrypsin"/>
</dbReference>